<dbReference type="GO" id="GO:0000030">
    <property type="term" value="F:mannosyltransferase activity"/>
    <property type="evidence" value="ECO:0007669"/>
    <property type="project" value="TreeGrafter"/>
</dbReference>
<dbReference type="GeneID" id="54485438"/>
<evidence type="ECO:0000256" key="1">
    <source>
        <dbReference type="ARBA" id="ARBA00004643"/>
    </source>
</evidence>
<evidence type="ECO:0000256" key="7">
    <source>
        <dbReference type="ARBA" id="ARBA00022824"/>
    </source>
</evidence>
<evidence type="ECO:0000256" key="2">
    <source>
        <dbReference type="ARBA" id="ARBA00004687"/>
    </source>
</evidence>
<dbReference type="EMBL" id="ML996576">
    <property type="protein sequence ID" value="KAF2756058.1"/>
    <property type="molecule type" value="Genomic_DNA"/>
</dbReference>
<dbReference type="InterPro" id="IPR013233">
    <property type="entry name" value="PIG-X/PBN1"/>
</dbReference>
<dbReference type="GO" id="GO:0006506">
    <property type="term" value="P:GPI anchor biosynthetic process"/>
    <property type="evidence" value="ECO:0007669"/>
    <property type="project" value="UniProtKB-UniPathway"/>
</dbReference>
<keyword evidence="9" id="KW-0472">Membrane</keyword>
<sequence length="502" mass="56080">MKHRITYFLHDPSEFDISQIEVKSDALSVDSLDAAKEHRITLGLSELPPELRRALSECYELHLRWTRPTPYYHVSPLLSRSSSGMHLFYTPQLGSSQNFFCSAFKQIFGDDLKCINPATTFTNVSILSERFATGASQQYHTMLSSLAELITYLSHKVCKGRDYACIKQMQSLSSAAYLDIDYDTISHALTFTAFWDSAPSSHGWTDKHSQLGPTHQTEVGILNSETPTEPEELKLGGFLTVIGEDDHPSPTLFAFPSRHQPLPQSSELDYRTAFRDPTGLHPVLQLIFPSSQLESPGESCALHTYLTLPSYLFIDKYQLSDPLFLASQNLVALHSIAGETDLEAPDWIIKTWGSAALLELSTSISTSASADEELTVSIPLHLRYLSPSNATLGQIQVPVPWPIVFWACVADEGTKMNVNPFDRVNLGYDGLFGPRTMFYHVPTAPTKILVQHVRVPILNLDDAQYVEIGTVFAIALGSLWVLWKLLRVWTGGYHENVSKKTQ</sequence>
<keyword evidence="6" id="KW-0812">Transmembrane</keyword>
<keyword evidence="10" id="KW-0325">Glycoprotein</keyword>
<dbReference type="PANTHER" id="PTHR28533:SF1">
    <property type="entry name" value="PROTEIN PBN1"/>
    <property type="match status" value="1"/>
</dbReference>
<dbReference type="PANTHER" id="PTHR28533">
    <property type="entry name" value="PROTEIN PBN1"/>
    <property type="match status" value="1"/>
</dbReference>
<dbReference type="UniPathway" id="UPA00196"/>
<name>A0A6A6VZH0_9PEZI</name>
<gene>
    <name evidence="12" type="ORF">EJ05DRAFT_478100</name>
</gene>
<accession>A0A6A6VZH0</accession>
<keyword evidence="13" id="KW-1185">Reference proteome</keyword>
<dbReference type="RefSeq" id="XP_033598509.1">
    <property type="nucleotide sequence ID" value="XM_033744384.1"/>
</dbReference>
<keyword evidence="8" id="KW-1133">Transmembrane helix</keyword>
<evidence type="ECO:0000256" key="10">
    <source>
        <dbReference type="ARBA" id="ARBA00023180"/>
    </source>
</evidence>
<comment type="pathway">
    <text evidence="2 11">Glycolipid biosynthesis; glycosylphosphatidylinositol-anchor biosynthesis.</text>
</comment>
<evidence type="ECO:0000256" key="11">
    <source>
        <dbReference type="RuleBase" id="RU366056"/>
    </source>
</evidence>
<proteinExistence type="inferred from homology"/>
<evidence type="ECO:0000256" key="4">
    <source>
        <dbReference type="ARBA" id="ARBA00020410"/>
    </source>
</evidence>
<protein>
    <recommendedName>
        <fullName evidence="4 11">Protein PBN1</fullName>
    </recommendedName>
</protein>
<organism evidence="12 13">
    <name type="scientific">Pseudovirgaria hyperparasitica</name>
    <dbReference type="NCBI Taxonomy" id="470096"/>
    <lineage>
        <taxon>Eukaryota</taxon>
        <taxon>Fungi</taxon>
        <taxon>Dikarya</taxon>
        <taxon>Ascomycota</taxon>
        <taxon>Pezizomycotina</taxon>
        <taxon>Dothideomycetes</taxon>
        <taxon>Dothideomycetes incertae sedis</taxon>
        <taxon>Acrospermales</taxon>
        <taxon>Acrospermaceae</taxon>
        <taxon>Pseudovirgaria</taxon>
    </lineage>
</organism>
<dbReference type="InterPro" id="IPR042322">
    <property type="entry name" value="Pbn1"/>
</dbReference>
<evidence type="ECO:0000256" key="5">
    <source>
        <dbReference type="ARBA" id="ARBA00022502"/>
    </source>
</evidence>
<evidence type="ECO:0000313" key="13">
    <source>
        <dbReference type="Proteomes" id="UP000799437"/>
    </source>
</evidence>
<comment type="similarity">
    <text evidence="3 11">Belongs to the PIGX family.</text>
</comment>
<dbReference type="SMART" id="SM00780">
    <property type="entry name" value="PIG-X"/>
    <property type="match status" value="1"/>
</dbReference>
<evidence type="ECO:0000256" key="9">
    <source>
        <dbReference type="ARBA" id="ARBA00023136"/>
    </source>
</evidence>
<evidence type="ECO:0000256" key="6">
    <source>
        <dbReference type="ARBA" id="ARBA00022692"/>
    </source>
</evidence>
<evidence type="ECO:0000256" key="8">
    <source>
        <dbReference type="ARBA" id="ARBA00022989"/>
    </source>
</evidence>
<dbReference type="GO" id="GO:0005789">
    <property type="term" value="C:endoplasmic reticulum membrane"/>
    <property type="evidence" value="ECO:0007669"/>
    <property type="project" value="UniProtKB-SubCell"/>
</dbReference>
<dbReference type="Pfam" id="PF08320">
    <property type="entry name" value="PIG-X"/>
    <property type="match status" value="1"/>
</dbReference>
<dbReference type="OrthoDB" id="5546453at2759"/>
<comment type="function">
    <text evidence="11">Required for proper folding and/or the stability of a subset of proteins in the endoplasmic reticulum. Component of glycosylphosphatidylinositol-mannosyltransferase 1 which transfers the first of the 4 mannoses in the GPI-anchor precursors during GPI-anchor biosynthesis. Probably acts by stabilizing the mannosyltransferase GPI14.</text>
</comment>
<dbReference type="AlphaFoldDB" id="A0A6A6VZH0"/>
<dbReference type="GO" id="GO:1990529">
    <property type="term" value="C:glycosylphosphatidylinositol-mannosyltransferase I complex"/>
    <property type="evidence" value="ECO:0007669"/>
    <property type="project" value="TreeGrafter"/>
</dbReference>
<keyword evidence="5 11" id="KW-0337">GPI-anchor biosynthesis</keyword>
<reference evidence="12" key="1">
    <citation type="journal article" date="2020" name="Stud. Mycol.">
        <title>101 Dothideomycetes genomes: a test case for predicting lifestyles and emergence of pathogens.</title>
        <authorList>
            <person name="Haridas S."/>
            <person name="Albert R."/>
            <person name="Binder M."/>
            <person name="Bloem J."/>
            <person name="Labutti K."/>
            <person name="Salamov A."/>
            <person name="Andreopoulos B."/>
            <person name="Baker S."/>
            <person name="Barry K."/>
            <person name="Bills G."/>
            <person name="Bluhm B."/>
            <person name="Cannon C."/>
            <person name="Castanera R."/>
            <person name="Culley D."/>
            <person name="Daum C."/>
            <person name="Ezra D."/>
            <person name="Gonzalez J."/>
            <person name="Henrissat B."/>
            <person name="Kuo A."/>
            <person name="Liang C."/>
            <person name="Lipzen A."/>
            <person name="Lutzoni F."/>
            <person name="Magnuson J."/>
            <person name="Mondo S."/>
            <person name="Nolan M."/>
            <person name="Ohm R."/>
            <person name="Pangilinan J."/>
            <person name="Park H.-J."/>
            <person name="Ramirez L."/>
            <person name="Alfaro M."/>
            <person name="Sun H."/>
            <person name="Tritt A."/>
            <person name="Yoshinaga Y."/>
            <person name="Zwiers L.-H."/>
            <person name="Turgeon B."/>
            <person name="Goodwin S."/>
            <person name="Spatafora J."/>
            <person name="Crous P."/>
            <person name="Grigoriev I."/>
        </authorList>
    </citation>
    <scope>NUCLEOTIDE SEQUENCE</scope>
    <source>
        <strain evidence="12">CBS 121739</strain>
    </source>
</reference>
<dbReference type="Proteomes" id="UP000799437">
    <property type="component" value="Unassembled WGS sequence"/>
</dbReference>
<evidence type="ECO:0000313" key="12">
    <source>
        <dbReference type="EMBL" id="KAF2756058.1"/>
    </source>
</evidence>
<comment type="subcellular location">
    <subcellularLocation>
        <location evidence="11">Endoplasmic reticulum membrane</location>
        <topology evidence="11">Single-pass membrane protein</topology>
    </subcellularLocation>
    <subcellularLocation>
        <location evidence="1">Endoplasmic reticulum membrane</location>
        <topology evidence="1">Single-pass type III membrane protein</topology>
    </subcellularLocation>
</comment>
<keyword evidence="7 11" id="KW-0256">Endoplasmic reticulum</keyword>
<evidence type="ECO:0000256" key="3">
    <source>
        <dbReference type="ARBA" id="ARBA00010345"/>
    </source>
</evidence>